<dbReference type="EMBL" id="FOMX01000004">
    <property type="protein sequence ID" value="SFD77352.1"/>
    <property type="molecule type" value="Genomic_DNA"/>
</dbReference>
<reference evidence="5" key="1">
    <citation type="submission" date="2016-10" db="EMBL/GenBank/DDBJ databases">
        <authorList>
            <person name="Varghese N."/>
            <person name="Submissions S."/>
        </authorList>
    </citation>
    <scope>NUCLEOTIDE SEQUENCE [LARGE SCALE GENOMIC DNA]</scope>
    <source>
        <strain evidence="5">ATCC 25963</strain>
    </source>
</reference>
<feature type="domain" description="AMP-dependent synthetase/ligase" evidence="2">
    <location>
        <begin position="21"/>
        <end position="384"/>
    </location>
</feature>
<protein>
    <submittedName>
        <fullName evidence="4">AMP-binding enzyme C-terminal domain-containing protein</fullName>
    </submittedName>
</protein>
<evidence type="ECO:0000259" key="3">
    <source>
        <dbReference type="Pfam" id="PF13193"/>
    </source>
</evidence>
<name>A0A1I1V2Q2_9BACT</name>
<evidence type="ECO:0000256" key="1">
    <source>
        <dbReference type="ARBA" id="ARBA00022598"/>
    </source>
</evidence>
<dbReference type="PANTHER" id="PTHR43352">
    <property type="entry name" value="ACETYL-COA SYNTHETASE"/>
    <property type="match status" value="1"/>
</dbReference>
<dbReference type="PANTHER" id="PTHR43352:SF1">
    <property type="entry name" value="ANTHRANILATE--COA LIGASE"/>
    <property type="match status" value="1"/>
</dbReference>
<dbReference type="GO" id="GO:0016878">
    <property type="term" value="F:acid-thiol ligase activity"/>
    <property type="evidence" value="ECO:0007669"/>
    <property type="project" value="TreeGrafter"/>
</dbReference>
<keyword evidence="5" id="KW-1185">Reference proteome</keyword>
<dbReference type="Gene3D" id="3.40.50.12780">
    <property type="entry name" value="N-terminal domain of ligase-like"/>
    <property type="match status" value="1"/>
</dbReference>
<evidence type="ECO:0000259" key="2">
    <source>
        <dbReference type="Pfam" id="PF00501"/>
    </source>
</evidence>
<dbReference type="RefSeq" id="WP_096330266.1">
    <property type="nucleotide sequence ID" value="NZ_FOMX01000004.1"/>
</dbReference>
<dbReference type="SUPFAM" id="SSF56801">
    <property type="entry name" value="Acetyl-CoA synthetase-like"/>
    <property type="match status" value="1"/>
</dbReference>
<evidence type="ECO:0000313" key="4">
    <source>
        <dbReference type="EMBL" id="SFD77352.1"/>
    </source>
</evidence>
<dbReference type="InterPro" id="IPR000873">
    <property type="entry name" value="AMP-dep_synth/lig_dom"/>
</dbReference>
<dbReference type="Gene3D" id="3.30.300.30">
    <property type="match status" value="1"/>
</dbReference>
<dbReference type="Pfam" id="PF00501">
    <property type="entry name" value="AMP-binding"/>
    <property type="match status" value="1"/>
</dbReference>
<dbReference type="Proteomes" id="UP000199400">
    <property type="component" value="Unassembled WGS sequence"/>
</dbReference>
<proteinExistence type="predicted"/>
<evidence type="ECO:0000313" key="5">
    <source>
        <dbReference type="Proteomes" id="UP000199400"/>
    </source>
</evidence>
<dbReference type="OrthoDB" id="9801302at2"/>
<feature type="domain" description="AMP-binding enzyme C-terminal" evidence="3">
    <location>
        <begin position="434"/>
        <end position="512"/>
    </location>
</feature>
<accession>A0A1I1V2Q2</accession>
<dbReference type="AlphaFoldDB" id="A0A1I1V2Q2"/>
<dbReference type="GO" id="GO:0044550">
    <property type="term" value="P:secondary metabolite biosynthetic process"/>
    <property type="evidence" value="ECO:0007669"/>
    <property type="project" value="TreeGrafter"/>
</dbReference>
<dbReference type="InterPro" id="IPR042099">
    <property type="entry name" value="ANL_N_sf"/>
</dbReference>
<dbReference type="STRING" id="54.SAMN02745121_01510"/>
<organism evidence="4 5">
    <name type="scientific">Nannocystis exedens</name>
    <dbReference type="NCBI Taxonomy" id="54"/>
    <lineage>
        <taxon>Bacteria</taxon>
        <taxon>Pseudomonadati</taxon>
        <taxon>Myxococcota</taxon>
        <taxon>Polyangia</taxon>
        <taxon>Nannocystales</taxon>
        <taxon>Nannocystaceae</taxon>
        <taxon>Nannocystis</taxon>
    </lineage>
</organism>
<dbReference type="GO" id="GO:0016405">
    <property type="term" value="F:CoA-ligase activity"/>
    <property type="evidence" value="ECO:0007669"/>
    <property type="project" value="InterPro"/>
</dbReference>
<dbReference type="Pfam" id="PF13193">
    <property type="entry name" value="AMP-binding_C"/>
    <property type="match status" value="1"/>
</dbReference>
<keyword evidence="1" id="KW-0436">Ligase</keyword>
<dbReference type="NCBIfam" id="TIGR02262">
    <property type="entry name" value="benz_CoA_lig"/>
    <property type="match status" value="1"/>
</dbReference>
<dbReference type="InterPro" id="IPR011957">
    <property type="entry name" value="Benz_CoA_lig"/>
</dbReference>
<sequence>MPAPIVVPDRLNMAEWFLDARVAEGLGDKTAIYCGDVQVTYRELVAASCRVTNLLRSLGLRIEDRVQLLLLDTPEFAAAYFGVLRAGCVAVPTNTWLLPADYAYYLEYARPRAVIVDAEVYPQLEPVWRDAPYPPIVIVVDRGGAPVPKDTLDWHAELARQPDTARTEPTYRDDFATWLSSSGSTGKPKCVVHMHHDFVWNTIAYAQRTLGIKRDDITISAPKLFFGYALASNMLFPFSVGGSCVLVPERVAPERWYGLVERYRATQFVTVPTTIAKMLDHLDEAGRRDLSSLHSLVSAGEALPSRLYRLWKQSTGVEIYDGIGSAEMFHVYITNRPGDVKDGSLGKIVEGYTYRLIDDDGRDVPPGEIGTLVITGPSAGQGYWRMRDQSRATFWGDSVKGADKFHVDADGYFWFCGRGDDMLKCSGVYVSPVEVENCLLGHPAVHEAGVVGYRDADGLERAVAYVELAAGHAAGEALAADILAHARANIAAFKAPRRIEFVAALPRTETGKIKRGELRKLAASLT</sequence>
<dbReference type="GO" id="GO:0005524">
    <property type="term" value="F:ATP binding"/>
    <property type="evidence" value="ECO:0007669"/>
    <property type="project" value="InterPro"/>
</dbReference>
<dbReference type="InterPro" id="IPR025110">
    <property type="entry name" value="AMP-bd_C"/>
</dbReference>
<gene>
    <name evidence="4" type="ORF">SAMN02745121_01510</name>
</gene>
<dbReference type="InterPro" id="IPR045851">
    <property type="entry name" value="AMP-bd_C_sf"/>
</dbReference>